<dbReference type="EMBL" id="CP073346">
    <property type="protein sequence ID" value="UTW09982.1"/>
    <property type="molecule type" value="Genomic_DNA"/>
</dbReference>
<keyword evidence="7" id="KW-0808">Transferase</keyword>
<keyword evidence="5" id="KW-0997">Cell inner membrane</keyword>
<evidence type="ECO:0000256" key="8">
    <source>
        <dbReference type="ARBA" id="ARBA00022692"/>
    </source>
</evidence>
<keyword evidence="9" id="KW-0547">Nucleotide-binding</keyword>
<dbReference type="Gene3D" id="3.30.565.10">
    <property type="entry name" value="Histidine kinase-like ATPase, C-terminal domain"/>
    <property type="match status" value="1"/>
</dbReference>
<dbReference type="PROSITE" id="PS50885">
    <property type="entry name" value="HAMP"/>
    <property type="match status" value="1"/>
</dbReference>
<comment type="subcellular location">
    <subcellularLocation>
        <location evidence="2">Cell inner membrane</location>
        <topology evidence="2">Multi-pass membrane protein</topology>
    </subcellularLocation>
</comment>
<keyword evidence="19" id="KW-1185">Reference proteome</keyword>
<evidence type="ECO:0000256" key="7">
    <source>
        <dbReference type="ARBA" id="ARBA00022679"/>
    </source>
</evidence>
<keyword evidence="6" id="KW-0597">Phosphoprotein</keyword>
<sequence length="475" mass="53097">MPRSLLARMLLLTLLVVLLAQALSSVIWVSQLRASQMEGLVTSARSLGQSMAASVGYFRSLPLGFRPLVLDQLRNMGGTRFFVSLNDKPLNMQWMAETPRKRAVLDEVDATLRERLGKDLDLLVQFVSPDDLLIFNSALKLDQLPRSWAHYALSLEPLNPPVLVTQIQIAPNEWLYLASLMPEPYVSLEQQGLPAQQLWFIILTSSFLLLFIGVLVHWQSRPLKRLAVAAREMSLGSEVQPLPEAGGSEVVEVSRAFNAMRERIGRYLRERSQLFSAISHDLRTPITRLRLRVELLDDEELQAKFSRDLDELEMLVKGALQCVKDTDIHENIEPVDLNYLLNGVIEPYLAPAGNGRVTLDGRALASYSGKPLALKRCIGNLVDNALKYGERAHLHIEDDGKAFVLHVDDEGPGVPEQRLEQVFEPHFRLAGQQPGYGLGLGIARNIAHSHGGELSLRNLRDGGLRVTLMLPRQPD</sequence>
<evidence type="ECO:0000256" key="10">
    <source>
        <dbReference type="ARBA" id="ARBA00022777"/>
    </source>
</evidence>
<accession>A0ABY5HDS1</accession>
<dbReference type="InterPro" id="IPR050980">
    <property type="entry name" value="2C_sensor_his_kinase"/>
</dbReference>
<dbReference type="InterPro" id="IPR005467">
    <property type="entry name" value="His_kinase_dom"/>
</dbReference>
<dbReference type="SMART" id="SM00304">
    <property type="entry name" value="HAMP"/>
    <property type="match status" value="1"/>
</dbReference>
<organism evidence="18 19">
    <name type="scientific">Pseudomonas benzenivorans</name>
    <dbReference type="NCBI Taxonomy" id="556533"/>
    <lineage>
        <taxon>Bacteria</taxon>
        <taxon>Pseudomonadati</taxon>
        <taxon>Pseudomonadota</taxon>
        <taxon>Gammaproteobacteria</taxon>
        <taxon>Pseudomonadales</taxon>
        <taxon>Pseudomonadaceae</taxon>
        <taxon>Pseudomonas</taxon>
    </lineage>
</organism>
<keyword evidence="14 15" id="KW-0472">Membrane</keyword>
<protein>
    <recommendedName>
        <fullName evidence="3">histidine kinase</fullName>
        <ecNumber evidence="3">2.7.13.3</ecNumber>
    </recommendedName>
</protein>
<dbReference type="PROSITE" id="PS50109">
    <property type="entry name" value="HIS_KIN"/>
    <property type="match status" value="1"/>
</dbReference>
<dbReference type="CDD" id="cd00075">
    <property type="entry name" value="HATPase"/>
    <property type="match status" value="1"/>
</dbReference>
<keyword evidence="11" id="KW-0067">ATP-binding</keyword>
<keyword evidence="13" id="KW-0902">Two-component regulatory system</keyword>
<dbReference type="Pfam" id="PF00512">
    <property type="entry name" value="HisKA"/>
    <property type="match status" value="1"/>
</dbReference>
<dbReference type="InterPro" id="IPR003660">
    <property type="entry name" value="HAMP_dom"/>
</dbReference>
<evidence type="ECO:0000256" key="9">
    <source>
        <dbReference type="ARBA" id="ARBA00022741"/>
    </source>
</evidence>
<evidence type="ECO:0000256" key="13">
    <source>
        <dbReference type="ARBA" id="ARBA00023012"/>
    </source>
</evidence>
<keyword evidence="8 15" id="KW-0812">Transmembrane</keyword>
<evidence type="ECO:0000313" key="18">
    <source>
        <dbReference type="EMBL" id="UTW09982.1"/>
    </source>
</evidence>
<dbReference type="Proteomes" id="UP001059672">
    <property type="component" value="Chromosome"/>
</dbReference>
<evidence type="ECO:0000256" key="15">
    <source>
        <dbReference type="SAM" id="Phobius"/>
    </source>
</evidence>
<dbReference type="SUPFAM" id="SSF55874">
    <property type="entry name" value="ATPase domain of HSP90 chaperone/DNA topoisomerase II/histidine kinase"/>
    <property type="match status" value="1"/>
</dbReference>
<dbReference type="SMART" id="SM00387">
    <property type="entry name" value="HATPase_c"/>
    <property type="match status" value="1"/>
</dbReference>
<evidence type="ECO:0000256" key="4">
    <source>
        <dbReference type="ARBA" id="ARBA00022475"/>
    </source>
</evidence>
<dbReference type="InterPro" id="IPR036890">
    <property type="entry name" value="HATPase_C_sf"/>
</dbReference>
<evidence type="ECO:0000259" key="17">
    <source>
        <dbReference type="PROSITE" id="PS50885"/>
    </source>
</evidence>
<evidence type="ECO:0000256" key="1">
    <source>
        <dbReference type="ARBA" id="ARBA00000085"/>
    </source>
</evidence>
<gene>
    <name evidence="18" type="ORF">KDW96_20785</name>
</gene>
<dbReference type="CDD" id="cd06225">
    <property type="entry name" value="HAMP"/>
    <property type="match status" value="1"/>
</dbReference>
<evidence type="ECO:0000256" key="14">
    <source>
        <dbReference type="ARBA" id="ARBA00023136"/>
    </source>
</evidence>
<evidence type="ECO:0000256" key="5">
    <source>
        <dbReference type="ARBA" id="ARBA00022519"/>
    </source>
</evidence>
<dbReference type="InterPro" id="IPR036097">
    <property type="entry name" value="HisK_dim/P_sf"/>
</dbReference>
<dbReference type="InterPro" id="IPR004358">
    <property type="entry name" value="Sig_transdc_His_kin-like_C"/>
</dbReference>
<keyword evidence="12 15" id="KW-1133">Transmembrane helix</keyword>
<feature type="domain" description="HAMP" evidence="17">
    <location>
        <begin position="217"/>
        <end position="269"/>
    </location>
</feature>
<evidence type="ECO:0000256" key="12">
    <source>
        <dbReference type="ARBA" id="ARBA00022989"/>
    </source>
</evidence>
<dbReference type="PANTHER" id="PTHR44936">
    <property type="entry name" value="SENSOR PROTEIN CREC"/>
    <property type="match status" value="1"/>
</dbReference>
<evidence type="ECO:0000256" key="2">
    <source>
        <dbReference type="ARBA" id="ARBA00004429"/>
    </source>
</evidence>
<keyword evidence="10" id="KW-0418">Kinase</keyword>
<evidence type="ECO:0000256" key="6">
    <source>
        <dbReference type="ARBA" id="ARBA00022553"/>
    </source>
</evidence>
<dbReference type="CDD" id="cd00082">
    <property type="entry name" value="HisKA"/>
    <property type="match status" value="1"/>
</dbReference>
<dbReference type="Pfam" id="PF02518">
    <property type="entry name" value="HATPase_c"/>
    <property type="match status" value="1"/>
</dbReference>
<dbReference type="InterPro" id="IPR003661">
    <property type="entry name" value="HisK_dim/P_dom"/>
</dbReference>
<dbReference type="Pfam" id="PF00672">
    <property type="entry name" value="HAMP"/>
    <property type="match status" value="1"/>
</dbReference>
<evidence type="ECO:0000256" key="11">
    <source>
        <dbReference type="ARBA" id="ARBA00022840"/>
    </source>
</evidence>
<name>A0ABY5HDS1_9PSED</name>
<feature type="transmembrane region" description="Helical" evidence="15">
    <location>
        <begin position="198"/>
        <end position="218"/>
    </location>
</feature>
<dbReference type="Gene3D" id="1.10.287.130">
    <property type="match status" value="1"/>
</dbReference>
<comment type="catalytic activity">
    <reaction evidence="1">
        <text>ATP + protein L-histidine = ADP + protein N-phospho-L-histidine.</text>
        <dbReference type="EC" id="2.7.13.3"/>
    </reaction>
</comment>
<dbReference type="EC" id="2.7.13.3" evidence="3"/>
<dbReference type="SMART" id="SM00388">
    <property type="entry name" value="HisKA"/>
    <property type="match status" value="1"/>
</dbReference>
<dbReference type="InterPro" id="IPR003594">
    <property type="entry name" value="HATPase_dom"/>
</dbReference>
<keyword evidence="4" id="KW-1003">Cell membrane</keyword>
<dbReference type="PRINTS" id="PR00344">
    <property type="entry name" value="BCTRLSENSOR"/>
</dbReference>
<evidence type="ECO:0000256" key="3">
    <source>
        <dbReference type="ARBA" id="ARBA00012438"/>
    </source>
</evidence>
<proteinExistence type="predicted"/>
<evidence type="ECO:0000313" key="19">
    <source>
        <dbReference type="Proteomes" id="UP001059672"/>
    </source>
</evidence>
<evidence type="ECO:0000259" key="16">
    <source>
        <dbReference type="PROSITE" id="PS50109"/>
    </source>
</evidence>
<dbReference type="PANTHER" id="PTHR44936:SF5">
    <property type="entry name" value="SENSOR HISTIDINE KINASE ENVZ"/>
    <property type="match status" value="1"/>
</dbReference>
<reference evidence="18" key="1">
    <citation type="submission" date="2021-04" db="EMBL/GenBank/DDBJ databases">
        <title>Oceanospirillales bacteria with DddD are important DMSP degraders in coastal seawater.</title>
        <authorList>
            <person name="Liu J."/>
        </authorList>
    </citation>
    <scope>NUCLEOTIDE SEQUENCE</scope>
    <source>
        <strain evidence="18">D13-4</strain>
    </source>
</reference>
<feature type="domain" description="Histidine kinase" evidence="16">
    <location>
        <begin position="277"/>
        <end position="474"/>
    </location>
</feature>
<dbReference type="SUPFAM" id="SSF47384">
    <property type="entry name" value="Homodimeric domain of signal transducing histidine kinase"/>
    <property type="match status" value="1"/>
</dbReference>